<keyword evidence="1" id="KW-0175">Coiled coil</keyword>
<keyword evidence="3" id="KW-1185">Reference proteome</keyword>
<accession>A0ABY0IJ92</accession>
<proteinExistence type="predicted"/>
<gene>
    <name evidence="2" type="ORF">DAY19_04420</name>
</gene>
<name>A0ABY0IJ92_9BACT</name>
<dbReference type="RefSeq" id="WP_114705963.1">
    <property type="nucleotide sequence ID" value="NZ_QDKL01000001.1"/>
</dbReference>
<feature type="coiled-coil region" evidence="1">
    <location>
        <begin position="156"/>
        <end position="183"/>
    </location>
</feature>
<sequence length="342" mass="39744">MKVLIFSLLLFSTHIYASIPSLEGLMRNPSNRELDKELVVAHIIVKRTAADSDFNDDTAQVNTNFFKYLLVSSENEDDFKKMIAVEYENGSYDVGAVSDIKKATRIEGLLTNDNTKNILQSLILSYTFNSSYGFNKIFKSIEENYKSNSELINKDKASLIEEYKKFLVKKKEYEEKVKEYEDVNTAAPVSPLDADGEQKQAEIKNIMNSSLYRGTNNLKLIKRNREFVWSINLDNIKGEFKNDTHQLVFLELHMSDDVYTIVPRSYVTYNGRYTLPKYIEVKNSTYKYLIEIPTYYLLNSANKSIAERRQEYIKFKERNDQRESAQVSIEGEEIQEKVNLLF</sequence>
<dbReference type="Proteomes" id="UP000443582">
    <property type="component" value="Unassembled WGS sequence"/>
</dbReference>
<evidence type="ECO:0000313" key="3">
    <source>
        <dbReference type="Proteomes" id="UP000443582"/>
    </source>
</evidence>
<evidence type="ECO:0000256" key="1">
    <source>
        <dbReference type="SAM" id="Coils"/>
    </source>
</evidence>
<dbReference type="EMBL" id="QDKL01000001">
    <property type="protein sequence ID" value="RZF23021.1"/>
    <property type="molecule type" value="Genomic_DNA"/>
</dbReference>
<reference evidence="3" key="1">
    <citation type="journal article" date="2019" name="Int. J. Syst. Evol. Microbiol.">
        <title>Halobacteriovorax valvorus sp. nov., a novel prokaryotic predator isolated from coastal seawater of China.</title>
        <authorList>
            <person name="Chen M.-X."/>
        </authorList>
    </citation>
    <scope>NUCLEOTIDE SEQUENCE [LARGE SCALE GENOMIC DNA]</scope>
    <source>
        <strain evidence="3">BL9</strain>
    </source>
</reference>
<protein>
    <recommendedName>
        <fullName evidence="4">DUF4384 domain-containing protein</fullName>
    </recommendedName>
</protein>
<evidence type="ECO:0008006" key="4">
    <source>
        <dbReference type="Google" id="ProtNLM"/>
    </source>
</evidence>
<evidence type="ECO:0000313" key="2">
    <source>
        <dbReference type="EMBL" id="RZF23021.1"/>
    </source>
</evidence>
<organism evidence="2 3">
    <name type="scientific">Halobacteriovorax vibrionivorans</name>
    <dbReference type="NCBI Taxonomy" id="2152716"/>
    <lineage>
        <taxon>Bacteria</taxon>
        <taxon>Pseudomonadati</taxon>
        <taxon>Bdellovibrionota</taxon>
        <taxon>Bacteriovoracia</taxon>
        <taxon>Bacteriovoracales</taxon>
        <taxon>Halobacteriovoraceae</taxon>
        <taxon>Halobacteriovorax</taxon>
    </lineage>
</organism>
<comment type="caution">
    <text evidence="2">The sequence shown here is derived from an EMBL/GenBank/DDBJ whole genome shotgun (WGS) entry which is preliminary data.</text>
</comment>